<accession>A0A5N6BLS6</accession>
<keyword evidence="2" id="KW-1185">Reference proteome</keyword>
<evidence type="ECO:0000313" key="2">
    <source>
        <dbReference type="Proteomes" id="UP000313066"/>
    </source>
</evidence>
<dbReference type="Proteomes" id="UP000313066">
    <property type="component" value="Unassembled WGS sequence"/>
</dbReference>
<proteinExistence type="predicted"/>
<dbReference type="Gene3D" id="3.30.530.20">
    <property type="match status" value="1"/>
</dbReference>
<dbReference type="RefSeq" id="WP_139578623.1">
    <property type="nucleotide sequence ID" value="NZ_VDMA02000019.1"/>
</dbReference>
<organism evidence="1 2">
    <name type="scientific">Microbispora catharanthi</name>
    <dbReference type="NCBI Taxonomy" id="1712871"/>
    <lineage>
        <taxon>Bacteria</taxon>
        <taxon>Bacillati</taxon>
        <taxon>Actinomycetota</taxon>
        <taxon>Actinomycetes</taxon>
        <taxon>Streptosporangiales</taxon>
        <taxon>Streptosporangiaceae</taxon>
        <taxon>Microbispora</taxon>
    </lineage>
</organism>
<protein>
    <recommendedName>
        <fullName evidence="3">DUF2867 domain-containing protein</fullName>
    </recommendedName>
</protein>
<comment type="caution">
    <text evidence="1">The sequence shown here is derived from an EMBL/GenBank/DDBJ whole genome shotgun (WGS) entry which is preliminary data.</text>
</comment>
<dbReference type="SUPFAM" id="SSF55961">
    <property type="entry name" value="Bet v1-like"/>
    <property type="match status" value="2"/>
</dbReference>
<evidence type="ECO:0008006" key="3">
    <source>
        <dbReference type="Google" id="ProtNLM"/>
    </source>
</evidence>
<name>A0A5N6BLS6_9ACTN</name>
<dbReference type="EMBL" id="VDMA02000019">
    <property type="protein sequence ID" value="KAB8181013.1"/>
    <property type="molecule type" value="Genomic_DNA"/>
</dbReference>
<evidence type="ECO:0000313" key="1">
    <source>
        <dbReference type="EMBL" id="KAB8181013.1"/>
    </source>
</evidence>
<dbReference type="AlphaFoldDB" id="A0A5N6BLS6"/>
<sequence length="289" mass="31605">MVHNVHERVVSATPDQVWSVLGTLGSERDRLWPLPGTFALPEGLAEGAPVRHGPMRYRVGAVEPGSRLWFDTPDAFSGGHGFTLAPAEGGTLVRHEIAGRTLGAMRLLWPLVIRRKHNAVVEALLDNLDREVSGTPPILPDPEFAERHAVAIEASADRVWAALASLRFTRGFVPLRERPGHEVTVGLAGRWWRPPARVNEPRLAGPADFAAFARPGYAKGTFSFTLHTLGGGRTLLVTETRVVTTSPAAHRAMRRYWRVIRPGSGLIRRLMLVAVRRRALGKGLAPGLP</sequence>
<gene>
    <name evidence="1" type="ORF">FH610_030780</name>
</gene>
<dbReference type="InterPro" id="IPR023393">
    <property type="entry name" value="START-like_dom_sf"/>
</dbReference>
<reference evidence="1 2" key="1">
    <citation type="submission" date="2019-10" db="EMBL/GenBank/DDBJ databases">
        <title>Nonomuraea sp. nov., isolated from Phyllanthus amarus.</title>
        <authorList>
            <person name="Klykleung N."/>
            <person name="Tanasupawat S."/>
        </authorList>
    </citation>
    <scope>NUCLEOTIDE SEQUENCE [LARGE SCALE GENOMIC DNA]</scope>
    <source>
        <strain evidence="1 2">CR1-09</strain>
    </source>
</reference>